<protein>
    <submittedName>
        <fullName evidence="1">Uncharacterized protein</fullName>
    </submittedName>
</protein>
<accession>A0ABV8EHK8</accession>
<comment type="caution">
    <text evidence="1">The sequence shown here is derived from an EMBL/GenBank/DDBJ whole genome shotgun (WGS) entry which is preliminary data.</text>
</comment>
<dbReference type="Proteomes" id="UP001595766">
    <property type="component" value="Unassembled WGS sequence"/>
</dbReference>
<reference evidence="2" key="1">
    <citation type="journal article" date="2019" name="Int. J. Syst. Evol. Microbiol.">
        <title>The Global Catalogue of Microorganisms (GCM) 10K type strain sequencing project: providing services to taxonomists for standard genome sequencing and annotation.</title>
        <authorList>
            <consortium name="The Broad Institute Genomics Platform"/>
            <consortium name="The Broad Institute Genome Sequencing Center for Infectious Disease"/>
            <person name="Wu L."/>
            <person name="Ma J."/>
        </authorList>
    </citation>
    <scope>NUCLEOTIDE SEQUENCE [LARGE SCALE GENOMIC DNA]</scope>
    <source>
        <strain evidence="2">CECT 8551</strain>
    </source>
</reference>
<dbReference type="EMBL" id="JBHSAV010000009">
    <property type="protein sequence ID" value="MFC3975557.1"/>
    <property type="molecule type" value="Genomic_DNA"/>
</dbReference>
<evidence type="ECO:0000313" key="2">
    <source>
        <dbReference type="Proteomes" id="UP001595766"/>
    </source>
</evidence>
<keyword evidence="2" id="KW-1185">Reference proteome</keyword>
<gene>
    <name evidence="1" type="ORF">ACFOUP_04130</name>
</gene>
<sequence>MNAIDNIIGINDFELIFEERDAKVFANSESGIVICQLLTDYVPIDIFKNVFHRISEIIKKGDYHKFIFDKRSLRAFHQPSMEWYFLEWKKEMLALGLRQHRKILPAEKWFEKMVMIAKEQIMKNNPDHIIDQLNIKYCDSLEEAIAD</sequence>
<evidence type="ECO:0000313" key="1">
    <source>
        <dbReference type="EMBL" id="MFC3975557.1"/>
    </source>
</evidence>
<name>A0ABV8EHK8_9BACT</name>
<dbReference type="RefSeq" id="WP_241296425.1">
    <property type="nucleotide sequence ID" value="NZ_JAKZGR010000014.1"/>
</dbReference>
<proteinExistence type="predicted"/>
<organism evidence="1 2">
    <name type="scientific">Belliella kenyensis</name>
    <dbReference type="NCBI Taxonomy" id="1472724"/>
    <lineage>
        <taxon>Bacteria</taxon>
        <taxon>Pseudomonadati</taxon>
        <taxon>Bacteroidota</taxon>
        <taxon>Cytophagia</taxon>
        <taxon>Cytophagales</taxon>
        <taxon>Cyclobacteriaceae</taxon>
        <taxon>Belliella</taxon>
    </lineage>
</organism>